<name>A0A7W3ULG6_9LACO</name>
<proteinExistence type="predicted"/>
<dbReference type="PANTHER" id="PTHR33221:SF15">
    <property type="entry name" value="HTH-TYPE TRANSCRIPTIONAL REGULATOR YWGB-RELATED"/>
    <property type="match status" value="1"/>
</dbReference>
<dbReference type="Proteomes" id="UP000517106">
    <property type="component" value="Unassembled WGS sequence"/>
</dbReference>
<gene>
    <name evidence="1" type="ORF">H5S09_07370</name>
</gene>
<dbReference type="RefSeq" id="WP_182596495.1">
    <property type="nucleotide sequence ID" value="NZ_JACIVA010000050.1"/>
</dbReference>
<dbReference type="EMBL" id="JACIVA010000050">
    <property type="protein sequence ID" value="MBB1097759.1"/>
    <property type="molecule type" value="Genomic_DNA"/>
</dbReference>
<dbReference type="GO" id="GO:0003700">
    <property type="term" value="F:DNA-binding transcription factor activity"/>
    <property type="evidence" value="ECO:0007669"/>
    <property type="project" value="TreeGrafter"/>
</dbReference>
<dbReference type="InterPro" id="IPR036388">
    <property type="entry name" value="WH-like_DNA-bd_sf"/>
</dbReference>
<dbReference type="SUPFAM" id="SSF46785">
    <property type="entry name" value="Winged helix' DNA-binding domain"/>
    <property type="match status" value="1"/>
</dbReference>
<comment type="caution">
    <text evidence="1">The sequence shown here is derived from an EMBL/GenBank/DDBJ whole genome shotgun (WGS) entry which is preliminary data.</text>
</comment>
<evidence type="ECO:0000313" key="1">
    <source>
        <dbReference type="EMBL" id="MBB1097759.1"/>
    </source>
</evidence>
<dbReference type="PROSITE" id="PS51197">
    <property type="entry name" value="HTH_RRF2_2"/>
    <property type="match status" value="1"/>
</dbReference>
<dbReference type="InterPro" id="IPR036390">
    <property type="entry name" value="WH_DNA-bd_sf"/>
</dbReference>
<dbReference type="AlphaFoldDB" id="A0A7W3ULG6"/>
<accession>A0A7W3ULG6</accession>
<dbReference type="Pfam" id="PF02082">
    <property type="entry name" value="Rrf2"/>
    <property type="match status" value="1"/>
</dbReference>
<protein>
    <submittedName>
        <fullName evidence="1">Rrf2 family transcriptional regulator</fullName>
    </submittedName>
</protein>
<evidence type="ECO:0000313" key="2">
    <source>
        <dbReference type="Proteomes" id="UP000517106"/>
    </source>
</evidence>
<organism evidence="1 2">
    <name type="scientific">Limosilactobacillus rudii</name>
    <dbReference type="NCBI Taxonomy" id="2759755"/>
    <lineage>
        <taxon>Bacteria</taxon>
        <taxon>Bacillati</taxon>
        <taxon>Bacillota</taxon>
        <taxon>Bacilli</taxon>
        <taxon>Lactobacillales</taxon>
        <taxon>Lactobacillaceae</taxon>
        <taxon>Limosilactobacillus</taxon>
    </lineage>
</organism>
<keyword evidence="2" id="KW-1185">Reference proteome</keyword>
<reference evidence="1 2" key="1">
    <citation type="submission" date="2020-07" db="EMBL/GenBank/DDBJ databases">
        <title>Description of Limosilactobacillus balticus sp. nov., Limosilactobacillus agrestis sp. nov., Limosilactobacillus albertensis sp. nov., Limosilactobacillus rudii sp. nov., Limosilactobacillus fastidiosus sp. nov., five novel Limosilactobacillus species isolated from the vertebrate gastrointestinal tract, and proposal of 6 subspecies of Limosilactobacillus reuteri adapted to the gastrointestinal tract of specific vertebrate hosts.</title>
        <authorList>
            <person name="Li F."/>
            <person name="Cheng C."/>
            <person name="Zheng J."/>
            <person name="Quevedo R.M."/>
            <person name="Li J."/>
            <person name="Roos S."/>
            <person name="Gaenzle M.G."/>
            <person name="Walter J."/>
        </authorList>
    </citation>
    <scope>NUCLEOTIDE SEQUENCE [LARGE SCALE GENOMIC DNA]</scope>
    <source>
        <strain evidence="1 2">STM2_1</strain>
    </source>
</reference>
<dbReference type="PANTHER" id="PTHR33221">
    <property type="entry name" value="WINGED HELIX-TURN-HELIX TRANSCRIPTIONAL REGULATOR, RRF2 FAMILY"/>
    <property type="match status" value="1"/>
</dbReference>
<dbReference type="Gene3D" id="1.10.10.10">
    <property type="entry name" value="Winged helix-like DNA-binding domain superfamily/Winged helix DNA-binding domain"/>
    <property type="match status" value="1"/>
</dbReference>
<dbReference type="GO" id="GO:0005829">
    <property type="term" value="C:cytosol"/>
    <property type="evidence" value="ECO:0007669"/>
    <property type="project" value="TreeGrafter"/>
</dbReference>
<sequence length="146" mass="15859">MRHSHKLSDAIHILTYIEICKNSDLSSKAIADSIEANASVVRNLMATLKRAGLLISHPGVAKAALSRPATQITLLDVYKAVDNDEKLIHIDPQTNPKCIVGAHIQGTLTEAYQQVQSAAEVEMGNITLQQIIDGVLDDEKRNPVTP</sequence>
<dbReference type="InterPro" id="IPR000944">
    <property type="entry name" value="Tscrpt_reg_Rrf2"/>
</dbReference>